<organism evidence="7 8">
    <name type="scientific">Conidiobolus coronatus (strain ATCC 28846 / CBS 209.66 / NRRL 28638)</name>
    <name type="common">Delacroixia coronata</name>
    <dbReference type="NCBI Taxonomy" id="796925"/>
    <lineage>
        <taxon>Eukaryota</taxon>
        <taxon>Fungi</taxon>
        <taxon>Fungi incertae sedis</taxon>
        <taxon>Zoopagomycota</taxon>
        <taxon>Entomophthoromycotina</taxon>
        <taxon>Entomophthoromycetes</taxon>
        <taxon>Entomophthorales</taxon>
        <taxon>Ancylistaceae</taxon>
        <taxon>Conidiobolus</taxon>
    </lineage>
</organism>
<evidence type="ECO:0000313" key="8">
    <source>
        <dbReference type="Proteomes" id="UP000070444"/>
    </source>
</evidence>
<dbReference type="GO" id="GO:0006979">
    <property type="term" value="P:response to oxidative stress"/>
    <property type="evidence" value="ECO:0007669"/>
    <property type="project" value="TreeGrafter"/>
</dbReference>
<dbReference type="STRING" id="796925.A0A137PGA2"/>
<evidence type="ECO:0000256" key="3">
    <source>
        <dbReference type="ARBA" id="ARBA00023128"/>
    </source>
</evidence>
<dbReference type="GO" id="GO:0005739">
    <property type="term" value="C:mitochondrion"/>
    <property type="evidence" value="ECO:0007669"/>
    <property type="project" value="UniProtKB-SubCell"/>
</dbReference>
<dbReference type="AlphaFoldDB" id="A0A137PGA2"/>
<dbReference type="GO" id="GO:0005634">
    <property type="term" value="C:nucleus"/>
    <property type="evidence" value="ECO:0007669"/>
    <property type="project" value="TreeGrafter"/>
</dbReference>
<evidence type="ECO:0000256" key="1">
    <source>
        <dbReference type="ARBA" id="ARBA00004173"/>
    </source>
</evidence>
<dbReference type="PANTHER" id="PTHR23354:SF62">
    <property type="entry name" value="MUSTARD, ISOFORM V"/>
    <property type="match status" value="1"/>
</dbReference>
<evidence type="ECO:0000256" key="4">
    <source>
        <dbReference type="ARBA" id="ARBA00040604"/>
    </source>
</evidence>
<dbReference type="OrthoDB" id="26679at2759"/>
<dbReference type="PANTHER" id="PTHR23354">
    <property type="entry name" value="NUCLEOLAR PROTEIN 7/ESTROGEN RECEPTOR COACTIVATOR-RELATED"/>
    <property type="match status" value="1"/>
</dbReference>
<keyword evidence="3" id="KW-0496">Mitochondrion</keyword>
<name>A0A137PGA2_CONC2</name>
<comment type="subcellular location">
    <subcellularLocation>
        <location evidence="1">Mitochondrion</location>
    </subcellularLocation>
</comment>
<feature type="domain" description="TLDc" evidence="6">
    <location>
        <begin position="179"/>
        <end position="354"/>
    </location>
</feature>
<sequence length="355" mass="39817">MSSPENSDTQSTQSRYTSPATTGINDSHAHCDIFYSTSFPLSSSAMAINSTDSSRKWHRRQSLPAYLSNNTPNYKKISLTTFSKAKQHTYSFMDPSFPLDIAESVDEYDDSFYTGMDMYGEGLPFVSHATLPVPKKEEHVIKIPRSKTMPLDQEPILRPRPSLSTLTPIKLLGRYSNDTALEEYMTEKIQANLPARLKFSSQWKLLYSIEQHGLSMVTMMDRCKDKGGCVLVIKDEYSQVFGAFISEPFSVQPHYFGSGECFLWTFASDSEHPTPTTKDSKYRVFPWTGKNNYVMLADPTYISMGGGDGGTYGLWLDAELDRGISSPCATFNNTSLSGSNPEFRCVNLEIWGINP</sequence>
<accession>A0A137PGA2</accession>
<comment type="similarity">
    <text evidence="2">Belongs to the OXR1 family.</text>
</comment>
<keyword evidence="8" id="KW-1185">Reference proteome</keyword>
<dbReference type="SMART" id="SM00584">
    <property type="entry name" value="TLDc"/>
    <property type="match status" value="1"/>
</dbReference>
<proteinExistence type="inferred from homology"/>
<dbReference type="Proteomes" id="UP000070444">
    <property type="component" value="Unassembled WGS sequence"/>
</dbReference>
<dbReference type="EMBL" id="KQ964428">
    <property type="protein sequence ID" value="KXN74033.1"/>
    <property type="molecule type" value="Genomic_DNA"/>
</dbReference>
<dbReference type="InterPro" id="IPR006571">
    <property type="entry name" value="TLDc_dom"/>
</dbReference>
<evidence type="ECO:0000313" key="7">
    <source>
        <dbReference type="EMBL" id="KXN74033.1"/>
    </source>
</evidence>
<evidence type="ECO:0000259" key="6">
    <source>
        <dbReference type="PROSITE" id="PS51886"/>
    </source>
</evidence>
<reference evidence="7 8" key="1">
    <citation type="journal article" date="2015" name="Genome Biol. Evol.">
        <title>Phylogenomic analyses indicate that early fungi evolved digesting cell walls of algal ancestors of land plants.</title>
        <authorList>
            <person name="Chang Y."/>
            <person name="Wang S."/>
            <person name="Sekimoto S."/>
            <person name="Aerts A.L."/>
            <person name="Choi C."/>
            <person name="Clum A."/>
            <person name="LaButti K.M."/>
            <person name="Lindquist E.A."/>
            <person name="Yee Ngan C."/>
            <person name="Ohm R.A."/>
            <person name="Salamov A.A."/>
            <person name="Grigoriev I.V."/>
            <person name="Spatafora J.W."/>
            <person name="Berbee M.L."/>
        </authorList>
    </citation>
    <scope>NUCLEOTIDE SEQUENCE [LARGE SCALE GENOMIC DNA]</scope>
    <source>
        <strain evidence="7 8">NRRL 28638</strain>
    </source>
</reference>
<gene>
    <name evidence="7" type="ORF">CONCODRAFT_77046</name>
</gene>
<feature type="region of interest" description="Disordered" evidence="5">
    <location>
        <begin position="1"/>
        <end position="23"/>
    </location>
</feature>
<evidence type="ECO:0000256" key="5">
    <source>
        <dbReference type="SAM" id="MobiDB-lite"/>
    </source>
</evidence>
<protein>
    <recommendedName>
        <fullName evidence="4">Oxidation resistance protein 1</fullName>
    </recommendedName>
</protein>
<dbReference type="Pfam" id="PF07534">
    <property type="entry name" value="TLD"/>
    <property type="match status" value="1"/>
</dbReference>
<dbReference type="PROSITE" id="PS51886">
    <property type="entry name" value="TLDC"/>
    <property type="match status" value="1"/>
</dbReference>
<evidence type="ECO:0000256" key="2">
    <source>
        <dbReference type="ARBA" id="ARBA00009540"/>
    </source>
</evidence>